<dbReference type="Proteomes" id="UP000759131">
    <property type="component" value="Unassembled WGS sequence"/>
</dbReference>
<evidence type="ECO:0000256" key="1">
    <source>
        <dbReference type="SAM" id="MobiDB-lite"/>
    </source>
</evidence>
<proteinExistence type="predicted"/>
<dbReference type="Pfam" id="PF00651">
    <property type="entry name" value="BTB"/>
    <property type="match status" value="1"/>
</dbReference>
<gene>
    <name evidence="3" type="ORF">OSB1V03_LOCUS2331</name>
</gene>
<dbReference type="InterPro" id="IPR011333">
    <property type="entry name" value="SKP1/BTB/POZ_sf"/>
</dbReference>
<name>A0A7R9KFA8_9ACAR</name>
<dbReference type="Gene3D" id="3.80.10.10">
    <property type="entry name" value="Ribonuclease Inhibitor"/>
    <property type="match status" value="1"/>
</dbReference>
<sequence length="686" mass="79810">MSRIYSNTTPTMALIADTNGTEEVVVKKQRKIYPKNSFDRFGDDLCELILSYLSLDERFVCECVSKQFRRTVFKSVVDITIHDTNSTESRLKVCNIELLATIGRKCPHIHTIDLREIWSNCLTQTAEVLDIFSHNLQNIYCNYDRNVYERLPEIGSLVTRIGDISEYRRQGLRHCRRLSSLRGQQFREVFDDNSGQPLVKNLQRFEMTTYFDEDYQMLSALVAENQSLRSVKFDYIVCWTNASVTEMAAQLSRLPQLRELSLDLSLIIDQNSFDKFLRTIGQKCRQLKRLALQLTINYYLFNGRTLDSLKYYPLLKRFELRLWGHQLTIGNTFLDPLKHCHQLTHLSIDSWQSSDQFPRLHYLFIRTQQFKVNDLDHISSLPALRTLVFDCYQFILRDVFLTPEGNHLVDNVCQDLFSRNLKLKRIDIHIIEDMTSMKRLIGTTDDTEDKDSQQTKRKRNTSDADSEEDERFPERKHFMNESKSDVVFIVDGQRLPAMRGVLSLKSDRFDEMFKESAAKEIQIEGITADAFKTMIYFMYTSDTLVLSDANDLNIIREVLHCADRYRLIRLMDAIGRHLETMVTIETIGTIVGMADKYGVRGLSDRLGTRLAQLLTTDNMLSVVTIGYKYESLTNRFESALKTFLEINIAAVFAKEKEEKEKFWALNAITGNLLMDVMRDMILTYST</sequence>
<dbReference type="EMBL" id="CAJPIZ010000790">
    <property type="protein sequence ID" value="CAG2102291.1"/>
    <property type="molecule type" value="Genomic_DNA"/>
</dbReference>
<dbReference type="SMART" id="SM00225">
    <property type="entry name" value="BTB"/>
    <property type="match status" value="1"/>
</dbReference>
<dbReference type="InterPro" id="IPR001810">
    <property type="entry name" value="F-box_dom"/>
</dbReference>
<feature type="region of interest" description="Disordered" evidence="1">
    <location>
        <begin position="442"/>
        <end position="476"/>
    </location>
</feature>
<evidence type="ECO:0000259" key="2">
    <source>
        <dbReference type="PROSITE" id="PS50097"/>
    </source>
</evidence>
<evidence type="ECO:0000313" key="3">
    <source>
        <dbReference type="EMBL" id="CAD7621861.1"/>
    </source>
</evidence>
<dbReference type="Gene3D" id="3.30.710.10">
    <property type="entry name" value="Potassium Channel Kv1.1, Chain A"/>
    <property type="match status" value="1"/>
</dbReference>
<dbReference type="OrthoDB" id="10027872at2759"/>
<dbReference type="InterPro" id="IPR032675">
    <property type="entry name" value="LRR_dom_sf"/>
</dbReference>
<dbReference type="InterPro" id="IPR000210">
    <property type="entry name" value="BTB/POZ_dom"/>
</dbReference>
<dbReference type="PROSITE" id="PS50097">
    <property type="entry name" value="BTB"/>
    <property type="match status" value="1"/>
</dbReference>
<dbReference type="SUPFAM" id="SSF52047">
    <property type="entry name" value="RNI-like"/>
    <property type="match status" value="1"/>
</dbReference>
<dbReference type="PANTHER" id="PTHR24413">
    <property type="entry name" value="SPECKLE-TYPE POZ PROTEIN"/>
    <property type="match status" value="1"/>
</dbReference>
<dbReference type="SUPFAM" id="SSF54695">
    <property type="entry name" value="POZ domain"/>
    <property type="match status" value="1"/>
</dbReference>
<reference evidence="3" key="1">
    <citation type="submission" date="2020-11" db="EMBL/GenBank/DDBJ databases">
        <authorList>
            <person name="Tran Van P."/>
        </authorList>
    </citation>
    <scope>NUCLEOTIDE SEQUENCE</scope>
</reference>
<accession>A0A7R9KFA8</accession>
<dbReference type="SUPFAM" id="SSF81383">
    <property type="entry name" value="F-box domain"/>
    <property type="match status" value="1"/>
</dbReference>
<evidence type="ECO:0000313" key="4">
    <source>
        <dbReference type="Proteomes" id="UP000759131"/>
    </source>
</evidence>
<organism evidence="3">
    <name type="scientific">Medioppia subpectinata</name>
    <dbReference type="NCBI Taxonomy" id="1979941"/>
    <lineage>
        <taxon>Eukaryota</taxon>
        <taxon>Metazoa</taxon>
        <taxon>Ecdysozoa</taxon>
        <taxon>Arthropoda</taxon>
        <taxon>Chelicerata</taxon>
        <taxon>Arachnida</taxon>
        <taxon>Acari</taxon>
        <taxon>Acariformes</taxon>
        <taxon>Sarcoptiformes</taxon>
        <taxon>Oribatida</taxon>
        <taxon>Brachypylina</taxon>
        <taxon>Oppioidea</taxon>
        <taxon>Oppiidae</taxon>
        <taxon>Medioppia</taxon>
    </lineage>
</organism>
<protein>
    <recommendedName>
        <fullName evidence="2">BTB domain-containing protein</fullName>
    </recommendedName>
</protein>
<feature type="domain" description="BTB" evidence="2">
    <location>
        <begin position="484"/>
        <end position="547"/>
    </location>
</feature>
<keyword evidence="4" id="KW-1185">Reference proteome</keyword>
<dbReference type="Pfam" id="PF00646">
    <property type="entry name" value="F-box"/>
    <property type="match status" value="1"/>
</dbReference>
<dbReference type="InterPro" id="IPR036047">
    <property type="entry name" value="F-box-like_dom_sf"/>
</dbReference>
<dbReference type="AlphaFoldDB" id="A0A7R9KFA8"/>
<dbReference type="EMBL" id="OC855365">
    <property type="protein sequence ID" value="CAD7621861.1"/>
    <property type="molecule type" value="Genomic_DNA"/>
</dbReference>